<feature type="compositionally biased region" description="Low complexity" evidence="1">
    <location>
        <begin position="719"/>
        <end position="736"/>
    </location>
</feature>
<feature type="region of interest" description="Disordered" evidence="1">
    <location>
        <begin position="517"/>
        <end position="651"/>
    </location>
</feature>
<feature type="transmembrane region" description="Helical" evidence="2">
    <location>
        <begin position="261"/>
        <end position="281"/>
    </location>
</feature>
<feature type="compositionally biased region" description="Pro residues" evidence="1">
    <location>
        <begin position="517"/>
        <end position="527"/>
    </location>
</feature>
<proteinExistence type="predicted"/>
<feature type="transmembrane region" description="Helical" evidence="2">
    <location>
        <begin position="388"/>
        <end position="410"/>
    </location>
</feature>
<feature type="compositionally biased region" description="Pro residues" evidence="1">
    <location>
        <begin position="37"/>
        <end position="80"/>
    </location>
</feature>
<feature type="transmembrane region" description="Helical" evidence="2">
    <location>
        <begin position="422"/>
        <end position="447"/>
    </location>
</feature>
<accession>A0A0M4D5P4</accession>
<dbReference type="EMBL" id="CP011340">
    <property type="protein sequence ID" value="ALC21591.1"/>
    <property type="molecule type" value="Genomic_DNA"/>
</dbReference>
<dbReference type="KEGG" id="spri:SPRI_3285"/>
<sequence>MASYCLHCGTPFPDEARFCMKCGKERLPEVPSAPAASPAPPAPAAPPPPSAPAAPPPSAPSAPAAPPAPAVPPPPGYGPGPVPPSPLGAFLGRALKGDWLSAAKAAVWPTGLLLVLAIGLAIPSYGQDDDVFVGWSERLRIALALLLQGVGGGFELKAAGASPYGPGGSGFGGGSGFESDGDGSFGSGMDDLAQGAASLSLVPLTVTALWIAALWLGARTLRRRGEGPEAAVRVSVLVTGAVLVLGLFAQPEIMGVKVSSSPVLAALGALVISLVVTGWVLQRDRFAAALAQRPGARSAVRALGTAAGVVCAVAALCSLVGFVVFARTDDVDGTALLLALPLLPNIGFAVLGLSWGGSVEYSFRGSVGWGDSAVERGSIGLGEISDEWGGGAVAGALVLGTVCALAIGLWTARRSADRREQVLAGAFTLALLLTFTGVSGVTTDLAGAVGDFGGMGRTEVAPSVPDALLFGLLWVGGALLLGPVLLRLTGGGPAQPATGPAPQPPVWPMPGQPPMGYPVTPYGPGPGPAAAAPPASGAPAEATPHPTSGPPEATPHPTSGPAEATPDRTAGPAVAAPPASGAPAEAPHPAGSAGAGPAAPPGAMGAAPGPDPAAPVPTPTAVDGGAAAHVPAPYAPQPPHPGAYDGPAADGGRKRRVLVWTATLTAAFVIGGGATAGVLMLQDREDRADPSIEVVGTPEGDAKASTSPSPTPPPPAPSTTPATTASPGATGPSPGADPVLPAGFVLKQDPAGFTVGVMEGWSRRQAGSQVFYEAPTGGDYIQIGIVKNTPMSSYDNFTGLEQKHLAKAGSDYERLRLEENTYQGRPGALWEFTHVPEPEESDLRRHVIDQAFVAADGTEYAILAAGRADMWDPAKDVVFSTAVGTFKVG</sequence>
<dbReference type="PATRIC" id="fig|38300.4.peg.3452"/>
<keyword evidence="2" id="KW-0812">Transmembrane</keyword>
<feature type="compositionally biased region" description="Pro residues" evidence="1">
    <location>
        <begin position="709"/>
        <end position="718"/>
    </location>
</feature>
<feature type="transmembrane region" description="Helical" evidence="2">
    <location>
        <begin position="657"/>
        <end position="681"/>
    </location>
</feature>
<feature type="region of interest" description="Disordered" evidence="1">
    <location>
        <begin position="692"/>
        <end position="743"/>
    </location>
</feature>
<keyword evidence="2" id="KW-1133">Transmembrane helix</keyword>
<evidence type="ECO:0000256" key="2">
    <source>
        <dbReference type="SAM" id="Phobius"/>
    </source>
</evidence>
<evidence type="ECO:0000259" key="3">
    <source>
        <dbReference type="Pfam" id="PF13240"/>
    </source>
</evidence>
<feature type="compositionally biased region" description="Low complexity" evidence="1">
    <location>
        <begin position="570"/>
        <end position="608"/>
    </location>
</feature>
<feature type="transmembrane region" description="Helical" evidence="2">
    <location>
        <begin position="467"/>
        <end position="486"/>
    </location>
</feature>
<evidence type="ECO:0000256" key="1">
    <source>
        <dbReference type="SAM" id="MobiDB-lite"/>
    </source>
</evidence>
<name>A0A0M4D5P4_STRPR</name>
<feature type="transmembrane region" description="Helical" evidence="2">
    <location>
        <begin position="230"/>
        <end position="249"/>
    </location>
</feature>
<feature type="transmembrane region" description="Helical" evidence="2">
    <location>
        <begin position="105"/>
        <end position="126"/>
    </location>
</feature>
<reference evidence="4 5" key="1">
    <citation type="submission" date="2015-08" db="EMBL/GenBank/DDBJ databases">
        <title>Genome sequence of the pristinamycin over-producing bacterium Streptomyces pristinaespiralis HCCB10218.</title>
        <authorList>
            <person name="Tian J."/>
            <person name="Yang J."/>
            <person name="Li L."/>
            <person name="Ruan L."/>
            <person name="Wei W."/>
            <person name="Zheng G."/>
            <person name="Wei Z."/>
            <person name="Yang S."/>
            <person name="Ge M."/>
            <person name="Jiang W."/>
            <person name="Lu Y."/>
        </authorList>
    </citation>
    <scope>NUCLEOTIDE SEQUENCE [LARGE SCALE GENOMIC DNA]</scope>
    <source>
        <strain evidence="4 5">HCCB 10218</strain>
    </source>
</reference>
<feature type="transmembrane region" description="Helical" evidence="2">
    <location>
        <begin position="302"/>
        <end position="326"/>
    </location>
</feature>
<feature type="compositionally biased region" description="Low complexity" evidence="1">
    <location>
        <begin position="528"/>
        <end position="544"/>
    </location>
</feature>
<protein>
    <submittedName>
        <fullName evidence="4">Putative membrane protein</fullName>
    </submittedName>
</protein>
<organism evidence="4">
    <name type="scientific">Streptomyces pristinaespiralis</name>
    <dbReference type="NCBI Taxonomy" id="38300"/>
    <lineage>
        <taxon>Bacteria</taxon>
        <taxon>Bacillati</taxon>
        <taxon>Actinomycetota</taxon>
        <taxon>Actinomycetes</taxon>
        <taxon>Kitasatosporales</taxon>
        <taxon>Streptomycetaceae</taxon>
        <taxon>Streptomyces</taxon>
    </lineage>
</organism>
<dbReference type="Proteomes" id="UP000060513">
    <property type="component" value="Chromosome"/>
</dbReference>
<evidence type="ECO:0000313" key="5">
    <source>
        <dbReference type="Proteomes" id="UP000060513"/>
    </source>
</evidence>
<feature type="compositionally biased region" description="Low complexity" evidence="1">
    <location>
        <begin position="619"/>
        <end position="632"/>
    </location>
</feature>
<feature type="transmembrane region" description="Helical" evidence="2">
    <location>
        <begin position="196"/>
        <end position="218"/>
    </location>
</feature>
<dbReference type="AlphaFoldDB" id="A0A0M4D5P4"/>
<gene>
    <name evidence="4" type="ORF">SPRI_3285</name>
</gene>
<dbReference type="Pfam" id="PF13240">
    <property type="entry name" value="Zn_Ribbon_1"/>
    <property type="match status" value="1"/>
</dbReference>
<keyword evidence="2" id="KW-0472">Membrane</keyword>
<dbReference type="STRING" id="38300.SPRI_3285"/>
<feature type="region of interest" description="Disordered" evidence="1">
    <location>
        <begin position="28"/>
        <end position="80"/>
    </location>
</feature>
<feature type="compositionally biased region" description="Pro residues" evidence="1">
    <location>
        <begin position="609"/>
        <end position="618"/>
    </location>
</feature>
<feature type="domain" description="Zinc-ribbon" evidence="3">
    <location>
        <begin position="4"/>
        <end position="25"/>
    </location>
</feature>
<evidence type="ECO:0000313" key="4">
    <source>
        <dbReference type="EMBL" id="ALC21591.1"/>
    </source>
</evidence>
<dbReference type="InterPro" id="IPR026870">
    <property type="entry name" value="Zinc_ribbon_dom"/>
</dbReference>